<keyword evidence="3" id="KW-1185">Reference proteome</keyword>
<keyword evidence="2" id="KW-0121">Carboxypeptidase</keyword>
<name>A0A4R7AYF3_9NEIS</name>
<keyword evidence="2" id="KW-0378">Hydrolase</keyword>
<evidence type="ECO:0000313" key="2">
    <source>
        <dbReference type="EMBL" id="TDR71428.1"/>
    </source>
</evidence>
<dbReference type="RefSeq" id="WP_133683890.1">
    <property type="nucleotide sequence ID" value="NZ_SNZP01000019.1"/>
</dbReference>
<proteinExistence type="predicted"/>
<evidence type="ECO:0000313" key="3">
    <source>
        <dbReference type="Proteomes" id="UP000295611"/>
    </source>
</evidence>
<reference evidence="2 3" key="1">
    <citation type="submission" date="2019-03" db="EMBL/GenBank/DDBJ databases">
        <title>Genomic Encyclopedia of Type Strains, Phase III (KMG-III): the genomes of soil and plant-associated and newly described type strains.</title>
        <authorList>
            <person name="Whitman W."/>
        </authorList>
    </citation>
    <scope>NUCLEOTIDE SEQUENCE [LARGE SCALE GENOMIC DNA]</scope>
    <source>
        <strain evidence="2 3">CECT 8976</strain>
    </source>
</reference>
<dbReference type="GO" id="GO:0004180">
    <property type="term" value="F:carboxypeptidase activity"/>
    <property type="evidence" value="ECO:0007669"/>
    <property type="project" value="UniProtKB-KW"/>
</dbReference>
<dbReference type="Proteomes" id="UP000295611">
    <property type="component" value="Unassembled WGS sequence"/>
</dbReference>
<feature type="domain" description="Peptidase M15C" evidence="1">
    <location>
        <begin position="129"/>
        <end position="218"/>
    </location>
</feature>
<dbReference type="OrthoDB" id="9799970at2"/>
<dbReference type="EMBL" id="SNZP01000019">
    <property type="protein sequence ID" value="TDR71428.1"/>
    <property type="molecule type" value="Genomic_DNA"/>
</dbReference>
<accession>A0A4R7AYF3</accession>
<organism evidence="2 3">
    <name type="scientific">Paludibacterium purpuratum</name>
    <dbReference type="NCBI Taxonomy" id="1144873"/>
    <lineage>
        <taxon>Bacteria</taxon>
        <taxon>Pseudomonadati</taxon>
        <taxon>Pseudomonadota</taxon>
        <taxon>Betaproteobacteria</taxon>
        <taxon>Neisseriales</taxon>
        <taxon>Chromobacteriaceae</taxon>
        <taxon>Paludibacterium</taxon>
    </lineage>
</organism>
<dbReference type="Gene3D" id="3.30.1380.10">
    <property type="match status" value="1"/>
</dbReference>
<sequence>MSIAFAWRQLMPLIGFCVIAPLAQADIVPLSELQCEAMRTAGVISDTAPVGCERLRQVTFRHVDFAGRTRIGDIVVLDAVAPHVQAIFDALYARRFPLAKAQPMELYRGDDQAAMADNNTSAFNARPITGGTRWSLHAYGVAIDLNPWQNPYLSFDDTGTARVQPAAAAQAGINRLDSRPNKPTRAGMAEDVVDLFAEQGFLGWGGYWDSPIDYQHFEPGSRSLVEQMARATPEQASRLFDTYIAGYTACMARAKTGSHAARRASCVAQSTR</sequence>
<protein>
    <submittedName>
        <fullName evidence="2">D-alanyl-D-alanine carboxypeptidase-like protein</fullName>
    </submittedName>
</protein>
<dbReference type="InterPro" id="IPR039561">
    <property type="entry name" value="Peptidase_M15C"/>
</dbReference>
<keyword evidence="2" id="KW-0645">Protease</keyword>
<dbReference type="SUPFAM" id="SSF55166">
    <property type="entry name" value="Hedgehog/DD-peptidase"/>
    <property type="match status" value="1"/>
</dbReference>
<evidence type="ECO:0000259" key="1">
    <source>
        <dbReference type="Pfam" id="PF13539"/>
    </source>
</evidence>
<dbReference type="InterPro" id="IPR009045">
    <property type="entry name" value="Zn_M74/Hedgehog-like"/>
</dbReference>
<dbReference type="Pfam" id="PF13539">
    <property type="entry name" value="Peptidase_M15_4"/>
    <property type="match status" value="1"/>
</dbReference>
<gene>
    <name evidence="2" type="ORF">DFP86_11910</name>
</gene>
<dbReference type="AlphaFoldDB" id="A0A4R7AYF3"/>
<comment type="caution">
    <text evidence="2">The sequence shown here is derived from an EMBL/GenBank/DDBJ whole genome shotgun (WGS) entry which is preliminary data.</text>
</comment>